<evidence type="ECO:0000313" key="2">
    <source>
        <dbReference type="EMBL" id="ETJ01061.1"/>
    </source>
</evidence>
<dbReference type="AlphaFoldDB" id="W1V5W2"/>
<feature type="region of interest" description="Disordered" evidence="1">
    <location>
        <begin position="1"/>
        <end position="26"/>
    </location>
</feature>
<gene>
    <name evidence="2" type="ORF">Q605_AUC01134G0002</name>
</gene>
<protein>
    <submittedName>
        <fullName evidence="2">Uncharacterized protein</fullName>
    </submittedName>
</protein>
<dbReference type="Proteomes" id="UP000018852">
    <property type="component" value="Unassembled WGS sequence"/>
</dbReference>
<proteinExistence type="predicted"/>
<accession>W1V5W2</accession>
<feature type="non-terminal residue" evidence="2">
    <location>
        <position position="111"/>
    </location>
</feature>
<evidence type="ECO:0000313" key="3">
    <source>
        <dbReference type="Proteomes" id="UP000018852"/>
    </source>
</evidence>
<sequence length="111" mass="11432">MFDPVGDTPSSGPSSRPAPTRGAPDCMSQEDRLAALATLPPGGLLASALEQILQAAIPRPDLSADRATPEPDGDLARTQALGADERTLLRHCQLAPGEPLAAVESLARLGL</sequence>
<comment type="caution">
    <text evidence="2">The sequence shown here is derived from an EMBL/GenBank/DDBJ whole genome shotgun (WGS) entry which is preliminary data.</text>
</comment>
<organism evidence="2 3">
    <name type="scientific">Actinomyces urogenitalis DORA_12</name>
    <dbReference type="NCBI Taxonomy" id="1403939"/>
    <lineage>
        <taxon>Bacteria</taxon>
        <taxon>Bacillati</taxon>
        <taxon>Actinomycetota</taxon>
        <taxon>Actinomycetes</taxon>
        <taxon>Actinomycetales</taxon>
        <taxon>Actinomycetaceae</taxon>
        <taxon>Actinomyces</taxon>
    </lineage>
</organism>
<evidence type="ECO:0000256" key="1">
    <source>
        <dbReference type="SAM" id="MobiDB-lite"/>
    </source>
</evidence>
<name>W1V5W2_9ACTO</name>
<reference evidence="2 3" key="1">
    <citation type="submission" date="2013-12" db="EMBL/GenBank/DDBJ databases">
        <title>A Varibaculum cambriense genome reconstructed from a premature infant gut community with otherwise low bacterial novelty that shifts toward anaerobic metabolism during the third week of life.</title>
        <authorList>
            <person name="Brown C.T."/>
            <person name="Sharon I."/>
            <person name="Thomas B.C."/>
            <person name="Castelle C.J."/>
            <person name="Morowitz M.J."/>
            <person name="Banfield J.F."/>
        </authorList>
    </citation>
    <scope>NUCLEOTIDE SEQUENCE [LARGE SCALE GENOMIC DNA]</scope>
    <source>
        <strain evidence="3">DORA_12</strain>
    </source>
</reference>
<dbReference type="EMBL" id="AZLV01001134">
    <property type="protein sequence ID" value="ETJ01061.1"/>
    <property type="molecule type" value="Genomic_DNA"/>
</dbReference>